<evidence type="ECO:0000256" key="1">
    <source>
        <dbReference type="ARBA" id="ARBA00004141"/>
    </source>
</evidence>
<evidence type="ECO:0000256" key="4">
    <source>
        <dbReference type="ARBA" id="ARBA00022692"/>
    </source>
</evidence>
<evidence type="ECO:0008006" key="10">
    <source>
        <dbReference type="Google" id="ProtNLM"/>
    </source>
</evidence>
<evidence type="ECO:0000256" key="7">
    <source>
        <dbReference type="ARBA" id="ARBA00023136"/>
    </source>
</evidence>
<keyword evidence="6" id="KW-0406">Ion transport</keyword>
<dbReference type="InterPro" id="IPR002490">
    <property type="entry name" value="V-ATPase_116kDa_su"/>
</dbReference>
<evidence type="ECO:0000256" key="5">
    <source>
        <dbReference type="ARBA" id="ARBA00022989"/>
    </source>
</evidence>
<evidence type="ECO:0000256" key="8">
    <source>
        <dbReference type="SAM" id="Phobius"/>
    </source>
</evidence>
<keyword evidence="3" id="KW-0813">Transport</keyword>
<reference evidence="9" key="1">
    <citation type="journal article" date="2014" name="Front. Microbiol.">
        <title>High frequency of phylogenetically diverse reductive dehalogenase-homologous genes in deep subseafloor sedimentary metagenomes.</title>
        <authorList>
            <person name="Kawai M."/>
            <person name="Futagami T."/>
            <person name="Toyoda A."/>
            <person name="Takaki Y."/>
            <person name="Nishi S."/>
            <person name="Hori S."/>
            <person name="Arai W."/>
            <person name="Tsubouchi T."/>
            <person name="Morono Y."/>
            <person name="Uchiyama I."/>
            <person name="Ito T."/>
            <person name="Fujiyama A."/>
            <person name="Inagaki F."/>
            <person name="Takami H."/>
        </authorList>
    </citation>
    <scope>NUCLEOTIDE SEQUENCE</scope>
    <source>
        <strain evidence="9">Expedition CK06-06</strain>
    </source>
</reference>
<protein>
    <recommendedName>
        <fullName evidence="10">V-type ATP synthase subunit I</fullName>
    </recommendedName>
</protein>
<comment type="caution">
    <text evidence="9">The sequence shown here is derived from an EMBL/GenBank/DDBJ whole genome shotgun (WGS) entry which is preliminary data.</text>
</comment>
<evidence type="ECO:0000313" key="9">
    <source>
        <dbReference type="EMBL" id="GAJ00080.1"/>
    </source>
</evidence>
<sequence length="77" mass="8354">FVPIPGIAGVIGGAILAIVILLIGHLINLLLSLITGFVHSLRLCFVEFLIKFYEGGGMRYSPFRLRKRTSVLVGAKS</sequence>
<comment type="subcellular location">
    <subcellularLocation>
        <location evidence="1">Membrane</location>
        <topology evidence="1">Multi-pass membrane protein</topology>
    </subcellularLocation>
</comment>
<dbReference type="GO" id="GO:0046961">
    <property type="term" value="F:proton-transporting ATPase activity, rotational mechanism"/>
    <property type="evidence" value="ECO:0007669"/>
    <property type="project" value="InterPro"/>
</dbReference>
<organism evidence="9">
    <name type="scientific">marine sediment metagenome</name>
    <dbReference type="NCBI Taxonomy" id="412755"/>
    <lineage>
        <taxon>unclassified sequences</taxon>
        <taxon>metagenomes</taxon>
        <taxon>ecological metagenomes</taxon>
    </lineage>
</organism>
<keyword evidence="7 8" id="KW-0472">Membrane</keyword>
<dbReference type="AlphaFoldDB" id="X1V609"/>
<gene>
    <name evidence="9" type="ORF">S12H4_33650</name>
</gene>
<accession>X1V609</accession>
<dbReference type="Pfam" id="PF01496">
    <property type="entry name" value="V_ATPase_I"/>
    <property type="match status" value="1"/>
</dbReference>
<dbReference type="GO" id="GO:0033179">
    <property type="term" value="C:proton-transporting V-type ATPase, V0 domain"/>
    <property type="evidence" value="ECO:0007669"/>
    <property type="project" value="InterPro"/>
</dbReference>
<keyword evidence="4 8" id="KW-0812">Transmembrane</keyword>
<comment type="similarity">
    <text evidence="2">Belongs to the V-ATPase 116 kDa subunit family.</text>
</comment>
<dbReference type="EMBL" id="BARW01019850">
    <property type="protein sequence ID" value="GAJ00080.1"/>
    <property type="molecule type" value="Genomic_DNA"/>
</dbReference>
<name>X1V609_9ZZZZ</name>
<proteinExistence type="inferred from homology"/>
<keyword evidence="5 8" id="KW-1133">Transmembrane helix</keyword>
<feature type="non-terminal residue" evidence="9">
    <location>
        <position position="1"/>
    </location>
</feature>
<evidence type="ECO:0000256" key="3">
    <source>
        <dbReference type="ARBA" id="ARBA00022448"/>
    </source>
</evidence>
<evidence type="ECO:0000256" key="2">
    <source>
        <dbReference type="ARBA" id="ARBA00009904"/>
    </source>
</evidence>
<feature type="transmembrane region" description="Helical" evidence="8">
    <location>
        <begin position="6"/>
        <end position="31"/>
    </location>
</feature>
<evidence type="ECO:0000256" key="6">
    <source>
        <dbReference type="ARBA" id="ARBA00023065"/>
    </source>
</evidence>